<reference evidence="12" key="1">
    <citation type="submission" date="2018-05" db="EMBL/GenBank/DDBJ databases">
        <authorList>
            <person name="Lanie J.A."/>
            <person name="Ng W.-L."/>
            <person name="Kazmierczak K.M."/>
            <person name="Andrzejewski T.M."/>
            <person name="Davidsen T.M."/>
            <person name="Wayne K.J."/>
            <person name="Tettelin H."/>
            <person name="Glass J.I."/>
            <person name="Rusch D."/>
            <person name="Podicherti R."/>
            <person name="Tsui H.-C.T."/>
            <person name="Winkler M.E."/>
        </authorList>
    </citation>
    <scope>NUCLEOTIDE SEQUENCE</scope>
</reference>
<keyword evidence="7" id="KW-0443">Lipid metabolism</keyword>
<evidence type="ECO:0008006" key="13">
    <source>
        <dbReference type="Google" id="ProtNLM"/>
    </source>
</evidence>
<dbReference type="InterPro" id="IPR013747">
    <property type="entry name" value="ACP_syn_III_C"/>
</dbReference>
<keyword evidence="5" id="KW-0808">Transferase</keyword>
<feature type="domain" description="Beta-ketoacyl-[acyl-carrier-protein] synthase III N-terminal" evidence="11">
    <location>
        <begin position="105"/>
        <end position="181"/>
    </location>
</feature>
<feature type="non-terminal residue" evidence="12">
    <location>
        <position position="1"/>
    </location>
</feature>
<evidence type="ECO:0000256" key="9">
    <source>
        <dbReference type="ARBA" id="ARBA00023315"/>
    </source>
</evidence>
<dbReference type="NCBIfam" id="TIGR00747">
    <property type="entry name" value="fabH"/>
    <property type="match status" value="1"/>
</dbReference>
<accession>A0A381PC71</accession>
<evidence type="ECO:0000256" key="7">
    <source>
        <dbReference type="ARBA" id="ARBA00023098"/>
    </source>
</evidence>
<organism evidence="12">
    <name type="scientific">marine metagenome</name>
    <dbReference type="NCBI Taxonomy" id="408172"/>
    <lineage>
        <taxon>unclassified sequences</taxon>
        <taxon>metagenomes</taxon>
        <taxon>ecological metagenomes</taxon>
    </lineage>
</organism>
<dbReference type="GO" id="GO:0004315">
    <property type="term" value="F:3-oxoacyl-[acyl-carrier-protein] synthase activity"/>
    <property type="evidence" value="ECO:0007669"/>
    <property type="project" value="InterPro"/>
</dbReference>
<evidence type="ECO:0000259" key="11">
    <source>
        <dbReference type="Pfam" id="PF08545"/>
    </source>
</evidence>
<dbReference type="EMBL" id="UINC01000939">
    <property type="protein sequence ID" value="SUZ64591.1"/>
    <property type="molecule type" value="Genomic_DNA"/>
</dbReference>
<dbReference type="AlphaFoldDB" id="A0A381PC71"/>
<keyword evidence="8" id="KW-0275">Fatty acid biosynthesis</keyword>
<dbReference type="Pfam" id="PF08541">
    <property type="entry name" value="ACP_syn_III_C"/>
    <property type="match status" value="1"/>
</dbReference>
<evidence type="ECO:0000256" key="8">
    <source>
        <dbReference type="ARBA" id="ARBA00023160"/>
    </source>
</evidence>
<keyword evidence="4" id="KW-0444">Lipid biosynthesis</keyword>
<comment type="similarity">
    <text evidence="2">Belongs to the thiolase-like superfamily. FabH family.</text>
</comment>
<gene>
    <name evidence="12" type="ORF">METZ01_LOCUS17445</name>
</gene>
<dbReference type="GO" id="GO:0006633">
    <property type="term" value="P:fatty acid biosynthetic process"/>
    <property type="evidence" value="ECO:0007669"/>
    <property type="project" value="UniProtKB-KW"/>
</dbReference>
<evidence type="ECO:0000256" key="3">
    <source>
        <dbReference type="ARBA" id="ARBA00022490"/>
    </source>
</evidence>
<dbReference type="HAMAP" id="MF_01815">
    <property type="entry name" value="FabH"/>
    <property type="match status" value="1"/>
</dbReference>
<proteinExistence type="inferred from homology"/>
<evidence type="ECO:0000259" key="10">
    <source>
        <dbReference type="Pfam" id="PF08541"/>
    </source>
</evidence>
<evidence type="ECO:0000256" key="1">
    <source>
        <dbReference type="ARBA" id="ARBA00005189"/>
    </source>
</evidence>
<evidence type="ECO:0000256" key="5">
    <source>
        <dbReference type="ARBA" id="ARBA00022679"/>
    </source>
</evidence>
<feature type="domain" description="Beta-ketoacyl-[acyl-carrier-protein] synthase III C-terminal" evidence="10">
    <location>
        <begin position="233"/>
        <end position="322"/>
    </location>
</feature>
<evidence type="ECO:0000256" key="6">
    <source>
        <dbReference type="ARBA" id="ARBA00022832"/>
    </source>
</evidence>
<sequence>VYHAEITGWGKCVPPAVLSNEDLTTFMETSDEWITSRTGIKERRICHCEFSDMAIVSAKHALAAADLNPLELDLILLGSLTNDSLCPNTASLIADALGARNAAAIDINSACTGFLYGLHIGTNLIRTGAHQKILVIGGEFISHYMNWSNRDVAVLFGDACGAAVIEATDQKVGLLAAKIGCESEAKYAIQITNLGSAYSRLSEEFLYVDWNFEGQEVFKRAVKSMAKASEDVLQQVGLTIDDVSLVVPHQANKRILDALGKRMGIDEDKVFVNVHKYGNTSAGTIPVALAEAMEEGRVNAGDYILFATFGAGLTWGAGLIRWGERVTPLKESNAELPPCAKTALEILEPQIKRYTEREKSLSSLD</sequence>
<dbReference type="InterPro" id="IPR016039">
    <property type="entry name" value="Thiolase-like"/>
</dbReference>
<evidence type="ECO:0000256" key="2">
    <source>
        <dbReference type="ARBA" id="ARBA00008642"/>
    </source>
</evidence>
<dbReference type="PANTHER" id="PTHR43091:SF2">
    <property type="entry name" value="BETA-KETOACYL-[ACYL-CARRIER-PROTEIN] SYNTHASE III 2"/>
    <property type="match status" value="1"/>
</dbReference>
<dbReference type="PANTHER" id="PTHR43091">
    <property type="entry name" value="3-OXOACYL-[ACYL-CARRIER-PROTEIN] SYNTHASE"/>
    <property type="match status" value="1"/>
</dbReference>
<dbReference type="SUPFAM" id="SSF53901">
    <property type="entry name" value="Thiolase-like"/>
    <property type="match status" value="1"/>
</dbReference>
<keyword evidence="3" id="KW-0963">Cytoplasm</keyword>
<name>A0A381PC71_9ZZZZ</name>
<protein>
    <recommendedName>
        <fullName evidence="13">Beta-ketoacyl-[acyl-carrier-protein] synthase III C-terminal domain-containing protein</fullName>
    </recommendedName>
</protein>
<dbReference type="CDD" id="cd00830">
    <property type="entry name" value="KAS_III"/>
    <property type="match status" value="1"/>
</dbReference>
<keyword evidence="6" id="KW-0276">Fatty acid metabolism</keyword>
<dbReference type="InterPro" id="IPR004655">
    <property type="entry name" value="FabH"/>
</dbReference>
<evidence type="ECO:0000313" key="12">
    <source>
        <dbReference type="EMBL" id="SUZ64591.1"/>
    </source>
</evidence>
<comment type="pathway">
    <text evidence="1">Lipid metabolism.</text>
</comment>
<keyword evidence="9" id="KW-0012">Acyltransferase</keyword>
<dbReference type="NCBIfam" id="NF006829">
    <property type="entry name" value="PRK09352.1"/>
    <property type="match status" value="1"/>
</dbReference>
<evidence type="ECO:0000256" key="4">
    <source>
        <dbReference type="ARBA" id="ARBA00022516"/>
    </source>
</evidence>
<dbReference type="Gene3D" id="3.40.47.10">
    <property type="match status" value="1"/>
</dbReference>
<dbReference type="Pfam" id="PF08545">
    <property type="entry name" value="ACP_syn_III"/>
    <property type="match status" value="1"/>
</dbReference>
<dbReference type="InterPro" id="IPR013751">
    <property type="entry name" value="ACP_syn_III_N"/>
</dbReference>